<sequence>MKSRLEPSEKGFNPPTGPRGSRVSALMVWLIAEQVIDSSLASGRSSDLQKYESDVSQSSAAGGQKSAPSASAKGPHTDGKVGF</sequence>
<proteinExistence type="predicted"/>
<evidence type="ECO:0000313" key="3">
    <source>
        <dbReference type="Proteomes" id="UP000319160"/>
    </source>
</evidence>
<feature type="compositionally biased region" description="Low complexity" evidence="1">
    <location>
        <begin position="56"/>
        <end position="74"/>
    </location>
</feature>
<gene>
    <name evidence="2" type="ORF">FHL15_006466</name>
</gene>
<name>A0A553HX63_9PEZI</name>
<keyword evidence="3" id="KW-1185">Reference proteome</keyword>
<reference evidence="3" key="1">
    <citation type="submission" date="2019-06" db="EMBL/GenBank/DDBJ databases">
        <title>Draft genome sequence of the griseofulvin-producing fungus Xylaria cubensis strain G536.</title>
        <authorList>
            <person name="Mead M.E."/>
            <person name="Raja H.A."/>
            <person name="Steenwyk J.L."/>
            <person name="Knowles S.L."/>
            <person name="Oberlies N.H."/>
            <person name="Rokas A."/>
        </authorList>
    </citation>
    <scope>NUCLEOTIDE SEQUENCE [LARGE SCALE GENOMIC DNA]</scope>
    <source>
        <strain evidence="3">G536</strain>
    </source>
</reference>
<comment type="caution">
    <text evidence="2">The sequence shown here is derived from an EMBL/GenBank/DDBJ whole genome shotgun (WGS) entry which is preliminary data.</text>
</comment>
<evidence type="ECO:0000256" key="1">
    <source>
        <dbReference type="SAM" id="MobiDB-lite"/>
    </source>
</evidence>
<dbReference type="EMBL" id="VFLP01000035">
    <property type="protein sequence ID" value="TRX92539.1"/>
    <property type="molecule type" value="Genomic_DNA"/>
</dbReference>
<feature type="region of interest" description="Disordered" evidence="1">
    <location>
        <begin position="42"/>
        <end position="83"/>
    </location>
</feature>
<organism evidence="2 3">
    <name type="scientific">Xylaria flabelliformis</name>
    <dbReference type="NCBI Taxonomy" id="2512241"/>
    <lineage>
        <taxon>Eukaryota</taxon>
        <taxon>Fungi</taxon>
        <taxon>Dikarya</taxon>
        <taxon>Ascomycota</taxon>
        <taxon>Pezizomycotina</taxon>
        <taxon>Sordariomycetes</taxon>
        <taxon>Xylariomycetidae</taxon>
        <taxon>Xylariales</taxon>
        <taxon>Xylariaceae</taxon>
        <taxon>Xylaria</taxon>
    </lineage>
</organism>
<evidence type="ECO:0000313" key="2">
    <source>
        <dbReference type="EMBL" id="TRX92539.1"/>
    </source>
</evidence>
<dbReference type="AlphaFoldDB" id="A0A553HX63"/>
<protein>
    <submittedName>
        <fullName evidence="2">Uncharacterized protein</fullName>
    </submittedName>
</protein>
<dbReference type="Proteomes" id="UP000319160">
    <property type="component" value="Unassembled WGS sequence"/>
</dbReference>
<feature type="region of interest" description="Disordered" evidence="1">
    <location>
        <begin position="1"/>
        <end position="21"/>
    </location>
</feature>
<accession>A0A553HX63</accession>